<dbReference type="Gene3D" id="3.40.190.10">
    <property type="entry name" value="Periplasmic binding protein-like II"/>
    <property type="match status" value="2"/>
</dbReference>
<dbReference type="SUPFAM" id="SSF53850">
    <property type="entry name" value="Periplasmic binding protein-like II"/>
    <property type="match status" value="1"/>
</dbReference>
<evidence type="ECO:0000313" key="4">
    <source>
        <dbReference type="Proteomes" id="UP000199377"/>
    </source>
</evidence>
<dbReference type="InterPro" id="IPR027939">
    <property type="entry name" value="NMT1/THI5"/>
</dbReference>
<sequence>MTLTRRTLLRRTAALGGAAAAASLFSPALVRAQTPVRMVLNWRYQGPQAWFFLAQDRGYFADAGIEMIIDQGNGSGAAVGAVASGSYDVGFGDVNALIQLAATKPEEAPICVYQMYNKPPFTVGVMADSGIETAKDLEGKVLGGAANDGALKLWPAFVKLAGIDDSGVEITNFAPNLREQMLKGRQVDGVFGYVNTIRFSAKLSGMDPDKEIRFINYGDYGMDLYSNGMIVPKKMAQEQPELVAGMVAAINKGIADTLADMDAGIDAVAEREPLINKAIEKERLIATLQDEMNHPEIATVGLGDVDTARFDTAIGIVVDANGLPRTPDRSEIFTDAFLPPMSERITKLL</sequence>
<dbReference type="Pfam" id="PF09084">
    <property type="entry name" value="NMT1"/>
    <property type="match status" value="1"/>
</dbReference>
<reference evidence="3 4" key="1">
    <citation type="submission" date="2016-10" db="EMBL/GenBank/DDBJ databases">
        <authorList>
            <person name="de Groot N.N."/>
        </authorList>
    </citation>
    <scope>NUCLEOTIDE SEQUENCE [LARGE SCALE GENOMIC DNA]</scope>
    <source>
        <strain evidence="3 4">CGMCC 1.11030</strain>
    </source>
</reference>
<organism evidence="3 4">
    <name type="scientific">Albimonas pacifica</name>
    <dbReference type="NCBI Taxonomy" id="1114924"/>
    <lineage>
        <taxon>Bacteria</taxon>
        <taxon>Pseudomonadati</taxon>
        <taxon>Pseudomonadota</taxon>
        <taxon>Alphaproteobacteria</taxon>
        <taxon>Rhodobacterales</taxon>
        <taxon>Paracoccaceae</taxon>
        <taxon>Albimonas</taxon>
    </lineage>
</organism>
<accession>A0A1I3BVK1</accession>
<dbReference type="STRING" id="1114924.SAMN05216258_101357"/>
<dbReference type="Proteomes" id="UP000199377">
    <property type="component" value="Unassembled WGS sequence"/>
</dbReference>
<feature type="domain" description="SsuA/THI5-like" evidence="2">
    <location>
        <begin position="51"/>
        <end position="260"/>
    </location>
</feature>
<proteinExistence type="predicted"/>
<name>A0A1I3BVK1_9RHOB</name>
<dbReference type="InterPro" id="IPR015168">
    <property type="entry name" value="SsuA/THI5"/>
</dbReference>
<dbReference type="InterPro" id="IPR006311">
    <property type="entry name" value="TAT_signal"/>
</dbReference>
<dbReference type="PROSITE" id="PS51318">
    <property type="entry name" value="TAT"/>
    <property type="match status" value="1"/>
</dbReference>
<keyword evidence="1" id="KW-0732">Signal</keyword>
<dbReference type="GO" id="GO:0009228">
    <property type="term" value="P:thiamine biosynthetic process"/>
    <property type="evidence" value="ECO:0007669"/>
    <property type="project" value="InterPro"/>
</dbReference>
<evidence type="ECO:0000313" key="3">
    <source>
        <dbReference type="EMBL" id="SFH65999.1"/>
    </source>
</evidence>
<dbReference type="EMBL" id="FOQH01000001">
    <property type="protein sequence ID" value="SFH65999.1"/>
    <property type="molecule type" value="Genomic_DNA"/>
</dbReference>
<gene>
    <name evidence="3" type="ORF">SAMN05216258_101357</name>
</gene>
<protein>
    <submittedName>
        <fullName evidence="3">NitT/TauT family transport system substrate-binding protein</fullName>
    </submittedName>
</protein>
<dbReference type="PANTHER" id="PTHR31528">
    <property type="entry name" value="4-AMINO-5-HYDROXYMETHYL-2-METHYLPYRIMIDINE PHOSPHATE SYNTHASE THI11-RELATED"/>
    <property type="match status" value="1"/>
</dbReference>
<feature type="chain" id="PRO_5011435736" evidence="1">
    <location>
        <begin position="33"/>
        <end position="349"/>
    </location>
</feature>
<dbReference type="OrthoDB" id="9815602at2"/>
<evidence type="ECO:0000256" key="1">
    <source>
        <dbReference type="SAM" id="SignalP"/>
    </source>
</evidence>
<dbReference type="PANTHER" id="PTHR31528:SF15">
    <property type="entry name" value="RIBOFLAVIN-BINDING PROTEIN RIBY"/>
    <property type="match status" value="1"/>
</dbReference>
<feature type="signal peptide" evidence="1">
    <location>
        <begin position="1"/>
        <end position="32"/>
    </location>
</feature>
<keyword evidence="4" id="KW-1185">Reference proteome</keyword>
<evidence type="ECO:0000259" key="2">
    <source>
        <dbReference type="Pfam" id="PF09084"/>
    </source>
</evidence>
<dbReference type="RefSeq" id="WP_092857208.1">
    <property type="nucleotide sequence ID" value="NZ_FOQH01000001.1"/>
</dbReference>
<dbReference type="AlphaFoldDB" id="A0A1I3BVK1"/>